<dbReference type="CDD" id="cd06141">
    <property type="entry name" value="WRN_exo"/>
    <property type="match status" value="1"/>
</dbReference>
<dbReference type="Gene3D" id="3.30.420.10">
    <property type="entry name" value="Ribonuclease H-like superfamily/Ribonuclease H"/>
    <property type="match status" value="1"/>
</dbReference>
<proteinExistence type="predicted"/>
<dbReference type="InterPro" id="IPR036397">
    <property type="entry name" value="RNaseH_sf"/>
</dbReference>
<dbReference type="GO" id="GO:0003676">
    <property type="term" value="F:nucleic acid binding"/>
    <property type="evidence" value="ECO:0007669"/>
    <property type="project" value="InterPro"/>
</dbReference>
<evidence type="ECO:0000256" key="1">
    <source>
        <dbReference type="ARBA" id="ARBA00022722"/>
    </source>
</evidence>
<feature type="transmembrane region" description="Helical" evidence="4">
    <location>
        <begin position="7"/>
        <end position="28"/>
    </location>
</feature>
<organism evidence="6">
    <name type="scientific">Scylla olivacea</name>
    <name type="common">Orange mud crab</name>
    <name type="synonym">Cancer olivacea</name>
    <dbReference type="NCBI Taxonomy" id="85551"/>
    <lineage>
        <taxon>Eukaryota</taxon>
        <taxon>Metazoa</taxon>
        <taxon>Ecdysozoa</taxon>
        <taxon>Arthropoda</taxon>
        <taxon>Crustacea</taxon>
        <taxon>Multicrustacea</taxon>
        <taxon>Malacostraca</taxon>
        <taxon>Eumalacostraca</taxon>
        <taxon>Eucarida</taxon>
        <taxon>Decapoda</taxon>
        <taxon>Pleocyemata</taxon>
        <taxon>Brachyura</taxon>
        <taxon>Eubrachyura</taxon>
        <taxon>Portunoidea</taxon>
        <taxon>Portunidae</taxon>
        <taxon>Portuninae</taxon>
        <taxon>Scylla</taxon>
    </lineage>
</organism>
<dbReference type="InterPro" id="IPR002562">
    <property type="entry name" value="3'-5'_exonuclease_dom"/>
</dbReference>
<dbReference type="PANTHER" id="PTHR13620">
    <property type="entry name" value="3-5 EXONUCLEASE"/>
    <property type="match status" value="1"/>
</dbReference>
<dbReference type="EMBL" id="GDRN01078231">
    <property type="protein sequence ID" value="JAI62612.1"/>
    <property type="molecule type" value="Transcribed_RNA"/>
</dbReference>
<dbReference type="InterPro" id="IPR051132">
    <property type="entry name" value="3-5_Exonuclease_domain"/>
</dbReference>
<keyword evidence="4" id="KW-0472">Membrane</keyword>
<evidence type="ECO:0000256" key="3">
    <source>
        <dbReference type="ARBA" id="ARBA00022839"/>
    </source>
</evidence>
<dbReference type="GO" id="GO:0006139">
    <property type="term" value="P:nucleobase-containing compound metabolic process"/>
    <property type="evidence" value="ECO:0007669"/>
    <property type="project" value="InterPro"/>
</dbReference>
<name>A0A0P4W2B9_SCYOL</name>
<protein>
    <recommendedName>
        <fullName evidence="5">3'-5' exonuclease domain-containing protein</fullName>
    </recommendedName>
</protein>
<dbReference type="AlphaFoldDB" id="A0A0P4W2B9"/>
<evidence type="ECO:0000259" key="5">
    <source>
        <dbReference type="SMART" id="SM00474"/>
    </source>
</evidence>
<feature type="domain" description="3'-5' exonuclease" evidence="5">
    <location>
        <begin position="52"/>
        <end position="244"/>
    </location>
</feature>
<dbReference type="GO" id="GO:0008408">
    <property type="term" value="F:3'-5' exonuclease activity"/>
    <property type="evidence" value="ECO:0007669"/>
    <property type="project" value="InterPro"/>
</dbReference>
<keyword evidence="2" id="KW-0378">Hydrolase</keyword>
<dbReference type="InterPro" id="IPR012337">
    <property type="entry name" value="RNaseH-like_sf"/>
</dbReference>
<sequence length="623" mass="70845">MGLSWQCGYSSLLSCVLVGMGVSVLLWYRHVVSRRLLLWRVARMVRLCRRQVYVVQSEEDWRKVLPFIQREMQGQGVLGVDCEWVDASGRRRPVALLQLATSSGTCVLVRLQAFTRPLPESLQSLLGGVSIIKAGVGIDQDRRFLETDYGLLVQGCVDLRHVVLCCPKSNAAGNTTGNSTPSLGLAALALKFLGRTLDKDWRVRASDWEAKTLTRRQQSYAAEDALAGVQVLLVACSRMWQCGEVAGMWWLPWLPPSLFHHHLMAHIHQTCHHFLDLKFSTSASKLLQLGEGCASQHQVAAKVSKTSRAYCPRKTPLYHNCQLLAPDGMPLCTCDPKKARWYVEKGLGVVVHQQPLVVRLNFEPAGRPREEYEDERYYVQERHNLCVVCGQGHSYIKKNVVPHEYRRHFPTILKDHQSHDVVLLCVQCHQVSSAHDATLREVLAGECSAPIGGAGNRRVTVDTQRRNVKNAAGALLRSRSTIPQPRITELENVVKNFFNVDSLNHELLQEAADIDARDWNEDFQAHGEHVCEKYRRKGLVQLQHRWRKHFLDTMQPKHLPQYWSVSHNLHKLCSTMARLPSCHPDYDIYRLILLGRDGNEEVQRLIKQCKEANVEDNCNDFVY</sequence>
<keyword evidence="4" id="KW-0812">Transmembrane</keyword>
<dbReference type="SUPFAM" id="SSF53098">
    <property type="entry name" value="Ribonuclease H-like"/>
    <property type="match status" value="1"/>
</dbReference>
<evidence type="ECO:0000313" key="6">
    <source>
        <dbReference type="EMBL" id="JAI62612.1"/>
    </source>
</evidence>
<keyword evidence="1" id="KW-0540">Nuclease</keyword>
<dbReference type="SMART" id="SM00474">
    <property type="entry name" value="35EXOc"/>
    <property type="match status" value="1"/>
</dbReference>
<dbReference type="Pfam" id="PF01612">
    <property type="entry name" value="DNA_pol_A_exo1"/>
    <property type="match status" value="1"/>
</dbReference>
<dbReference type="GO" id="GO:0005737">
    <property type="term" value="C:cytoplasm"/>
    <property type="evidence" value="ECO:0007669"/>
    <property type="project" value="TreeGrafter"/>
</dbReference>
<keyword evidence="3" id="KW-0269">Exonuclease</keyword>
<accession>A0A0P4W2B9</accession>
<evidence type="ECO:0000256" key="4">
    <source>
        <dbReference type="SAM" id="Phobius"/>
    </source>
</evidence>
<keyword evidence="4" id="KW-1133">Transmembrane helix</keyword>
<reference evidence="6" key="1">
    <citation type="submission" date="2015-09" db="EMBL/GenBank/DDBJ databases">
        <title>Scylla olivacea transcriptome.</title>
        <authorList>
            <person name="Ikhwanuddin M."/>
        </authorList>
    </citation>
    <scope>NUCLEOTIDE SEQUENCE</scope>
</reference>
<dbReference type="PANTHER" id="PTHR13620:SF104">
    <property type="entry name" value="EXONUCLEASE 3'-5' DOMAIN-CONTAINING PROTEIN 2"/>
    <property type="match status" value="1"/>
</dbReference>
<dbReference type="GO" id="GO:0005634">
    <property type="term" value="C:nucleus"/>
    <property type="evidence" value="ECO:0007669"/>
    <property type="project" value="TreeGrafter"/>
</dbReference>
<evidence type="ECO:0000256" key="2">
    <source>
        <dbReference type="ARBA" id="ARBA00022801"/>
    </source>
</evidence>